<proteinExistence type="predicted"/>
<gene>
    <name evidence="2" type="ORF">HYPSUDRAFT_413487</name>
</gene>
<dbReference type="EMBL" id="KN817662">
    <property type="protein sequence ID" value="KJA14890.1"/>
    <property type="molecule type" value="Genomic_DNA"/>
</dbReference>
<name>A0A0D2P2U1_HYPSF</name>
<accession>A0A0D2P2U1</accession>
<evidence type="ECO:0000313" key="2">
    <source>
        <dbReference type="EMBL" id="KJA14890.1"/>
    </source>
</evidence>
<feature type="region of interest" description="Disordered" evidence="1">
    <location>
        <begin position="116"/>
        <end position="157"/>
    </location>
</feature>
<keyword evidence="3" id="KW-1185">Reference proteome</keyword>
<sequence length="242" mass="26895">MRVGVFRLPVDRKLRGCITHAVHAVACAQMSQNASIASIERMRISPHITPPRPSSLAPLRVNTSRLQQCSVRPRARAACRLHFSRCPRKRLISHSLRWRLCRKYALRLPLRPAPLSPGHRRSRRACLVSPPRPGLRQPHFRGHTHETDASAGAAGGGAASRAVRRSWLRKKQMLTRGRRASTRCAPPHSGVRWFSAPTRIVGSLSTQNAARCPYRVLCSRFEAGEGCRSAARLFGAPRPSPP</sequence>
<dbReference type="AlphaFoldDB" id="A0A0D2P2U1"/>
<evidence type="ECO:0000256" key="1">
    <source>
        <dbReference type="SAM" id="MobiDB-lite"/>
    </source>
</evidence>
<dbReference type="Proteomes" id="UP000054270">
    <property type="component" value="Unassembled WGS sequence"/>
</dbReference>
<protein>
    <submittedName>
        <fullName evidence="2">Uncharacterized protein</fullName>
    </submittedName>
</protein>
<organism evidence="2 3">
    <name type="scientific">Hypholoma sublateritium (strain FD-334 SS-4)</name>
    <dbReference type="NCBI Taxonomy" id="945553"/>
    <lineage>
        <taxon>Eukaryota</taxon>
        <taxon>Fungi</taxon>
        <taxon>Dikarya</taxon>
        <taxon>Basidiomycota</taxon>
        <taxon>Agaricomycotina</taxon>
        <taxon>Agaricomycetes</taxon>
        <taxon>Agaricomycetidae</taxon>
        <taxon>Agaricales</taxon>
        <taxon>Agaricineae</taxon>
        <taxon>Strophariaceae</taxon>
        <taxon>Hypholoma</taxon>
    </lineage>
</organism>
<evidence type="ECO:0000313" key="3">
    <source>
        <dbReference type="Proteomes" id="UP000054270"/>
    </source>
</evidence>
<reference evidence="3" key="1">
    <citation type="submission" date="2014-04" db="EMBL/GenBank/DDBJ databases">
        <title>Evolutionary Origins and Diversification of the Mycorrhizal Mutualists.</title>
        <authorList>
            <consortium name="DOE Joint Genome Institute"/>
            <consortium name="Mycorrhizal Genomics Consortium"/>
            <person name="Kohler A."/>
            <person name="Kuo A."/>
            <person name="Nagy L.G."/>
            <person name="Floudas D."/>
            <person name="Copeland A."/>
            <person name="Barry K.W."/>
            <person name="Cichocki N."/>
            <person name="Veneault-Fourrey C."/>
            <person name="LaButti K."/>
            <person name="Lindquist E.A."/>
            <person name="Lipzen A."/>
            <person name="Lundell T."/>
            <person name="Morin E."/>
            <person name="Murat C."/>
            <person name="Riley R."/>
            <person name="Ohm R."/>
            <person name="Sun H."/>
            <person name="Tunlid A."/>
            <person name="Henrissat B."/>
            <person name="Grigoriev I.V."/>
            <person name="Hibbett D.S."/>
            <person name="Martin F."/>
        </authorList>
    </citation>
    <scope>NUCLEOTIDE SEQUENCE [LARGE SCALE GENOMIC DNA]</scope>
    <source>
        <strain evidence="3">FD-334 SS-4</strain>
    </source>
</reference>